<dbReference type="Gene3D" id="1.25.10.10">
    <property type="entry name" value="Leucine-rich Repeat Variant"/>
    <property type="match status" value="1"/>
</dbReference>
<evidence type="ECO:0000256" key="2">
    <source>
        <dbReference type="ARBA" id="ARBA00004496"/>
    </source>
</evidence>
<evidence type="ECO:0000256" key="7">
    <source>
        <dbReference type="ARBA" id="ARBA00023242"/>
    </source>
</evidence>
<dbReference type="GO" id="GO:0005737">
    <property type="term" value="C:cytoplasm"/>
    <property type="evidence" value="ECO:0007669"/>
    <property type="project" value="UniProtKB-SubCell"/>
</dbReference>
<dbReference type="Pfam" id="PF08324">
    <property type="entry name" value="PUL"/>
    <property type="match status" value="1"/>
</dbReference>
<dbReference type="GO" id="GO:0043130">
    <property type="term" value="F:ubiquitin binding"/>
    <property type="evidence" value="ECO:0007669"/>
    <property type="project" value="TreeGrafter"/>
</dbReference>
<dbReference type="GO" id="GO:0005634">
    <property type="term" value="C:nucleus"/>
    <property type="evidence" value="ECO:0007669"/>
    <property type="project" value="UniProtKB-SubCell"/>
</dbReference>
<dbReference type="SUPFAM" id="SSF50978">
    <property type="entry name" value="WD40 repeat-like"/>
    <property type="match status" value="1"/>
</dbReference>
<feature type="repeat" description="WD" evidence="8">
    <location>
        <begin position="12"/>
        <end position="43"/>
    </location>
</feature>
<keyword evidence="7" id="KW-0539">Nucleus</keyword>
<feature type="domain" description="PUL" evidence="10">
    <location>
        <begin position="523"/>
        <end position="786"/>
    </location>
</feature>
<evidence type="ECO:0000259" key="9">
    <source>
        <dbReference type="PROSITE" id="PS51394"/>
    </source>
</evidence>
<proteinExistence type="inferred from homology"/>
<dbReference type="SMART" id="SM00320">
    <property type="entry name" value="WD40"/>
    <property type="match status" value="7"/>
</dbReference>
<feature type="repeat" description="WD" evidence="8">
    <location>
        <begin position="222"/>
        <end position="253"/>
    </location>
</feature>
<reference evidence="11 12" key="1">
    <citation type="journal article" date="2016" name="Proc. Natl. Acad. Sci. U.S.A.">
        <title>Lipid metabolic changes in an early divergent fungus govern the establishment of a mutualistic symbiosis with endobacteria.</title>
        <authorList>
            <person name="Lastovetsky O.A."/>
            <person name="Gaspar M.L."/>
            <person name="Mondo S.J."/>
            <person name="LaButti K.M."/>
            <person name="Sandor L."/>
            <person name="Grigoriev I.V."/>
            <person name="Henry S.A."/>
            <person name="Pawlowska T.E."/>
        </authorList>
    </citation>
    <scope>NUCLEOTIDE SEQUENCE [LARGE SCALE GENOMIC DNA]</scope>
    <source>
        <strain evidence="11 12">ATCC 11559</strain>
    </source>
</reference>
<dbReference type="InterPro" id="IPR015943">
    <property type="entry name" value="WD40/YVTN_repeat-like_dom_sf"/>
</dbReference>
<dbReference type="AlphaFoldDB" id="A0A1X0S9W2"/>
<name>A0A1X0S9W2_RHIZD</name>
<sequence>MSTQPYKLASVLAGHDQDIKVVAAATDDLIVSAARDKTVRSWSRIAPNAFSLHNIYLGHDHFVNSLAIIKPNEAFPEGLIVSSGSDKFINVYQLNQPAEPLYTLIGHTENVTTLKTTPSGYIVSGSWDKKVIVWKEFQKAYSLEGHEAAVWAVLPLNDDVILTASADKTIRLWKNGKLAHTYQGHTDAVRGLALVTNDTFVSCSNDATLRVWKLDGTCLQVLYGHTSFVYSVDVLRSGEFISSGEDRTVRVWKDGECVQTIQQPCISVWSVAGLPNGDIVVGGSDAVVRVFTRNEKRMAPAEVLKEFDELLANQAIPSNQIGDVNKNDLPGPEALTKPGIKEGQVIMVNIGANVEAHQWSSQTQSWQKIGEVVGGVGSGSNKQLYEGKEYDYVFDIDVGAGPGGNLKLPYNVTQNAYDAAEKFLIKHNLPQSFREEVATFIIKNTGTVNIGSGEYQDPFTGANRYTPAPNYQTANTSGAFVDPFTGQSSYRPIQPTAPASSSASYSDPFTGENSYRASSIAGKVLPIKNYLTLKQANLDAVKNKIYSFNVELAPVHLYDEELQDLEAIICYIKDPTGKASAVSLAVIVKMCTTWPEDKRFPALDLLRLLALYYPEELNSTVQNIVNFIKIAGGLSPTSAGNETNAMLAFRALANLFNTEHGRQIMWEKRALVAEIMQVDITGRFKSKAARLAQSTLAVNFAILLSSKQEDDVQLGFTGTLIELLKDENDDENLYRFVVAFGTLVSQSDASRQVAKIMEAKEVIKNIQVKKSGQNRMQKATLEIMQLLH</sequence>
<accession>A0A1X0S9W2</accession>
<feature type="repeat" description="WD" evidence="8">
    <location>
        <begin position="182"/>
        <end position="215"/>
    </location>
</feature>
<dbReference type="Gene3D" id="2.130.10.10">
    <property type="entry name" value="YVTN repeat-like/Quinoprotein amine dehydrogenase"/>
    <property type="match status" value="1"/>
</dbReference>
<feature type="repeat" description="WD" evidence="8">
    <location>
        <begin position="104"/>
        <end position="135"/>
    </location>
</feature>
<comment type="subcellular location">
    <subcellularLocation>
        <location evidence="2">Cytoplasm</location>
    </subcellularLocation>
    <subcellularLocation>
        <location evidence="1">Nucleus</location>
    </subcellularLocation>
</comment>
<dbReference type="GO" id="GO:0010992">
    <property type="term" value="P:ubiquitin recycling"/>
    <property type="evidence" value="ECO:0007669"/>
    <property type="project" value="TreeGrafter"/>
</dbReference>
<dbReference type="InterPro" id="IPR001680">
    <property type="entry name" value="WD40_rpt"/>
</dbReference>
<dbReference type="GO" id="GO:0043161">
    <property type="term" value="P:proteasome-mediated ubiquitin-dependent protein catabolic process"/>
    <property type="evidence" value="ECO:0007669"/>
    <property type="project" value="TreeGrafter"/>
</dbReference>
<evidence type="ECO:0000256" key="1">
    <source>
        <dbReference type="ARBA" id="ARBA00004123"/>
    </source>
</evidence>
<protein>
    <submittedName>
        <fullName evidence="11">PFU-domain-containing protein</fullName>
    </submittedName>
</protein>
<dbReference type="PROSITE" id="PS51396">
    <property type="entry name" value="PUL"/>
    <property type="match status" value="1"/>
</dbReference>
<evidence type="ECO:0000313" key="12">
    <source>
        <dbReference type="Proteomes" id="UP000242381"/>
    </source>
</evidence>
<dbReference type="PANTHER" id="PTHR19849:SF0">
    <property type="entry name" value="PHOSPHOLIPASE A-2-ACTIVATING PROTEIN"/>
    <property type="match status" value="1"/>
</dbReference>
<comment type="similarity">
    <text evidence="3">Belongs to the WD repeat PLAP family.</text>
</comment>
<evidence type="ECO:0000256" key="6">
    <source>
        <dbReference type="ARBA" id="ARBA00022737"/>
    </source>
</evidence>
<dbReference type="InterPro" id="IPR038122">
    <property type="entry name" value="PFU_sf"/>
</dbReference>
<keyword evidence="4" id="KW-0963">Cytoplasm</keyword>
<evidence type="ECO:0000313" key="11">
    <source>
        <dbReference type="EMBL" id="ORE20928.1"/>
    </source>
</evidence>
<dbReference type="InterPro" id="IPR013535">
    <property type="entry name" value="PUL_dom"/>
</dbReference>
<dbReference type="EMBL" id="KV921286">
    <property type="protein sequence ID" value="ORE20928.1"/>
    <property type="molecule type" value="Genomic_DNA"/>
</dbReference>
<dbReference type="CDD" id="cd00200">
    <property type="entry name" value="WD40"/>
    <property type="match status" value="1"/>
</dbReference>
<gene>
    <name evidence="11" type="ORF">BCV71DRAFT_261590</name>
</gene>
<dbReference type="PANTHER" id="PTHR19849">
    <property type="entry name" value="PHOSPHOLIPASE A-2-ACTIVATING PROTEIN"/>
    <property type="match status" value="1"/>
</dbReference>
<evidence type="ECO:0000259" key="10">
    <source>
        <dbReference type="PROSITE" id="PS51396"/>
    </source>
</evidence>
<dbReference type="Pfam" id="PF00400">
    <property type="entry name" value="WD40"/>
    <property type="match status" value="6"/>
</dbReference>
<evidence type="ECO:0000256" key="4">
    <source>
        <dbReference type="ARBA" id="ARBA00022490"/>
    </source>
</evidence>
<dbReference type="PROSITE" id="PS51394">
    <property type="entry name" value="PFU"/>
    <property type="match status" value="1"/>
</dbReference>
<evidence type="ECO:0000256" key="5">
    <source>
        <dbReference type="ARBA" id="ARBA00022574"/>
    </source>
</evidence>
<dbReference type="FunFam" id="2.130.10.10:FF:000175">
    <property type="entry name" value="Phospholipase A-2-activating protein"/>
    <property type="match status" value="1"/>
</dbReference>
<feature type="repeat" description="WD" evidence="8">
    <location>
        <begin position="143"/>
        <end position="174"/>
    </location>
</feature>
<dbReference type="PROSITE" id="PS50294">
    <property type="entry name" value="WD_REPEATS_REGION"/>
    <property type="match status" value="3"/>
</dbReference>
<keyword evidence="5 8" id="KW-0853">WD repeat</keyword>
<dbReference type="InterPro" id="IPR036322">
    <property type="entry name" value="WD40_repeat_dom_sf"/>
</dbReference>
<dbReference type="InterPro" id="IPR015155">
    <property type="entry name" value="PFU"/>
</dbReference>
<evidence type="ECO:0000256" key="8">
    <source>
        <dbReference type="PROSITE-ProRule" id="PRU00221"/>
    </source>
</evidence>
<organism evidence="11 12">
    <name type="scientific">Rhizopus microsporus</name>
    <dbReference type="NCBI Taxonomy" id="58291"/>
    <lineage>
        <taxon>Eukaryota</taxon>
        <taxon>Fungi</taxon>
        <taxon>Fungi incertae sedis</taxon>
        <taxon>Mucoromycota</taxon>
        <taxon>Mucoromycotina</taxon>
        <taxon>Mucoromycetes</taxon>
        <taxon>Mucorales</taxon>
        <taxon>Mucorineae</taxon>
        <taxon>Rhizopodaceae</taxon>
        <taxon>Rhizopus</taxon>
    </lineage>
</organism>
<evidence type="ECO:0000256" key="3">
    <source>
        <dbReference type="ARBA" id="ARBA00008495"/>
    </source>
</evidence>
<keyword evidence="6" id="KW-0677">Repeat</keyword>
<dbReference type="InterPro" id="IPR011989">
    <property type="entry name" value="ARM-like"/>
</dbReference>
<dbReference type="Proteomes" id="UP000242381">
    <property type="component" value="Unassembled WGS sequence"/>
</dbReference>
<dbReference type="PROSITE" id="PS50082">
    <property type="entry name" value="WD_REPEATS_2"/>
    <property type="match status" value="5"/>
</dbReference>
<dbReference type="VEuPathDB" id="FungiDB:BCV72DRAFT_209318"/>
<dbReference type="OMA" id="DKCIYYW"/>
<feature type="domain" description="PFU" evidence="9">
    <location>
        <begin position="358"/>
        <end position="455"/>
    </location>
</feature>
<dbReference type="Gene3D" id="3.10.20.870">
    <property type="entry name" value="PFU (PLAA family ubiquitin binding), C-terminal domain"/>
    <property type="match status" value="1"/>
</dbReference>
<dbReference type="Pfam" id="PF09070">
    <property type="entry name" value="PFU"/>
    <property type="match status" value="1"/>
</dbReference>